<feature type="non-terminal residue" evidence="4">
    <location>
        <position position="314"/>
    </location>
</feature>
<keyword evidence="3" id="KW-0862">Zinc</keyword>
<name>A0ABQ7L020_BRACM</name>
<dbReference type="Proteomes" id="UP000823674">
    <property type="component" value="Chromosome A07"/>
</dbReference>
<dbReference type="InterPro" id="IPR013083">
    <property type="entry name" value="Znf_RING/FYVE/PHD"/>
</dbReference>
<dbReference type="PROSITE" id="PS00518">
    <property type="entry name" value="ZF_RING_1"/>
    <property type="match status" value="1"/>
</dbReference>
<proteinExistence type="predicted"/>
<evidence type="ECO:0008006" key="6">
    <source>
        <dbReference type="Google" id="ProtNLM"/>
    </source>
</evidence>
<keyword evidence="5" id="KW-1185">Reference proteome</keyword>
<evidence type="ECO:0000256" key="3">
    <source>
        <dbReference type="ARBA" id="ARBA00022833"/>
    </source>
</evidence>
<comment type="caution">
    <text evidence="4">The sequence shown here is derived from an EMBL/GenBank/DDBJ whole genome shotgun (WGS) entry which is preliminary data.</text>
</comment>
<reference evidence="4 5" key="1">
    <citation type="submission" date="2021-03" db="EMBL/GenBank/DDBJ databases">
        <authorList>
            <person name="King G.J."/>
            <person name="Bancroft I."/>
            <person name="Baten A."/>
            <person name="Bloomfield J."/>
            <person name="Borpatragohain P."/>
            <person name="He Z."/>
            <person name="Irish N."/>
            <person name="Irwin J."/>
            <person name="Liu K."/>
            <person name="Mauleon R.P."/>
            <person name="Moore J."/>
            <person name="Morris R."/>
            <person name="Ostergaard L."/>
            <person name="Wang B."/>
            <person name="Wells R."/>
        </authorList>
    </citation>
    <scope>NUCLEOTIDE SEQUENCE [LARGE SCALE GENOMIC DNA]</scope>
    <source>
        <strain evidence="4">R-o-18</strain>
        <tissue evidence="4">Leaf</tissue>
    </source>
</reference>
<accession>A0ABQ7L020</accession>
<evidence type="ECO:0000313" key="5">
    <source>
        <dbReference type="Proteomes" id="UP000823674"/>
    </source>
</evidence>
<evidence type="ECO:0000256" key="2">
    <source>
        <dbReference type="ARBA" id="ARBA00022771"/>
    </source>
</evidence>
<evidence type="ECO:0000313" key="4">
    <source>
        <dbReference type="EMBL" id="KAG5378929.1"/>
    </source>
</evidence>
<dbReference type="Gene3D" id="3.30.40.10">
    <property type="entry name" value="Zinc/RING finger domain, C3HC4 (zinc finger)"/>
    <property type="match status" value="1"/>
</dbReference>
<gene>
    <name evidence="4" type="primary">A07p017980.1_BraROA</name>
    <name evidence="4" type="ORF">IGI04_026771</name>
</gene>
<sequence>MDLDLHVKQIIKKTASELDVSESTAAILLVKYEWNAAQLCSDHSILKHYATESSTPQIHTQCSIFFQQVKQIIKTIASELDVSESTAAILLVKYEWNAAQLRSDHSILKHCATESSTPQIHTQCSIFFQQVKQIIKKTASELDVSESIAAILLVKYEWNAAQLCSDHSIFKHCATESSTPQIHTQCFLCSIFLPCSFIGCGHCFCVDCLRASVEQQLASNKLILSCPSQACHKYLNFNMLPQDLLELHLSALEIDLAKKTSLRGQCLSYLCNHKYALATTFCSLGYAVISVGSEVKSKVTSLKKFVASGSKTVA</sequence>
<dbReference type="SUPFAM" id="SSF57850">
    <property type="entry name" value="RING/U-box"/>
    <property type="match status" value="1"/>
</dbReference>
<dbReference type="InterPro" id="IPR017907">
    <property type="entry name" value="Znf_RING_CS"/>
</dbReference>
<keyword evidence="1" id="KW-0479">Metal-binding</keyword>
<protein>
    <recommendedName>
        <fullName evidence="6">RING-type domain-containing protein</fullName>
    </recommendedName>
</protein>
<evidence type="ECO:0000256" key="1">
    <source>
        <dbReference type="ARBA" id="ARBA00022723"/>
    </source>
</evidence>
<organism evidence="4 5">
    <name type="scientific">Brassica rapa subsp. trilocularis</name>
    <dbReference type="NCBI Taxonomy" id="1813537"/>
    <lineage>
        <taxon>Eukaryota</taxon>
        <taxon>Viridiplantae</taxon>
        <taxon>Streptophyta</taxon>
        <taxon>Embryophyta</taxon>
        <taxon>Tracheophyta</taxon>
        <taxon>Spermatophyta</taxon>
        <taxon>Magnoliopsida</taxon>
        <taxon>eudicotyledons</taxon>
        <taxon>Gunneridae</taxon>
        <taxon>Pentapetalae</taxon>
        <taxon>rosids</taxon>
        <taxon>malvids</taxon>
        <taxon>Brassicales</taxon>
        <taxon>Brassicaceae</taxon>
        <taxon>Brassiceae</taxon>
        <taxon>Brassica</taxon>
    </lineage>
</organism>
<dbReference type="EMBL" id="JADBGQ010000009">
    <property type="protein sequence ID" value="KAG5378929.1"/>
    <property type="molecule type" value="Genomic_DNA"/>
</dbReference>
<keyword evidence="2" id="KW-0863">Zinc-finger</keyword>